<dbReference type="InterPro" id="IPR000070">
    <property type="entry name" value="Pectinesterase_cat"/>
</dbReference>
<dbReference type="InterPro" id="IPR018040">
    <property type="entry name" value="Pectinesterase_Tyr_AS"/>
</dbReference>
<dbReference type="Pfam" id="PF01095">
    <property type="entry name" value="Pectinesterase"/>
    <property type="match status" value="1"/>
</dbReference>
<keyword evidence="10 11" id="KW-0961">Cell wall biogenesis/degradation</keyword>
<keyword evidence="8 11" id="KW-0378">Hydrolase</keyword>
<feature type="transmembrane region" description="Helical" evidence="13">
    <location>
        <begin position="16"/>
        <end position="37"/>
    </location>
</feature>
<dbReference type="EC" id="3.1.1.11" evidence="5 11"/>
<gene>
    <name evidence="14" type="ORF">Lalb_Chr20g0117391</name>
</gene>
<keyword evidence="9 11" id="KW-0063">Aspartyl esterase</keyword>
<comment type="caution">
    <text evidence="14">The sequence shown here is derived from an EMBL/GenBank/DDBJ whole genome shotgun (WGS) entry which is preliminary data.</text>
</comment>
<comment type="similarity">
    <text evidence="4">In the C-terminal section; belongs to the pectinesterase family.</text>
</comment>
<evidence type="ECO:0000256" key="7">
    <source>
        <dbReference type="ARBA" id="ARBA00022525"/>
    </source>
</evidence>
<proteinExistence type="inferred from homology"/>
<name>A0A6A4NUD3_LUPAL</name>
<evidence type="ECO:0000256" key="10">
    <source>
        <dbReference type="ARBA" id="ARBA00023316"/>
    </source>
</evidence>
<keyword evidence="6 11" id="KW-0134">Cell wall</keyword>
<evidence type="ECO:0000256" key="1">
    <source>
        <dbReference type="ARBA" id="ARBA00004191"/>
    </source>
</evidence>
<dbReference type="GO" id="GO:0042545">
    <property type="term" value="P:cell wall modification"/>
    <property type="evidence" value="ECO:0007669"/>
    <property type="project" value="UniProtKB-UniRule"/>
</dbReference>
<evidence type="ECO:0000256" key="9">
    <source>
        <dbReference type="ARBA" id="ARBA00023085"/>
    </source>
</evidence>
<dbReference type="FunFam" id="2.160.20.10:FF:000029">
    <property type="entry name" value="Pectinesterase 4"/>
    <property type="match status" value="1"/>
</dbReference>
<dbReference type="Proteomes" id="UP000447434">
    <property type="component" value="Chromosome 20"/>
</dbReference>
<keyword evidence="15" id="KW-1185">Reference proteome</keyword>
<reference evidence="15" key="1">
    <citation type="journal article" date="2020" name="Nat. Commun.">
        <title>Genome sequence of the cluster root forming white lupin.</title>
        <authorList>
            <person name="Hufnagel B."/>
            <person name="Marques A."/>
            <person name="Soriano A."/>
            <person name="Marques L."/>
            <person name="Divol F."/>
            <person name="Doumas P."/>
            <person name="Sallet E."/>
            <person name="Mancinotti D."/>
            <person name="Carrere S."/>
            <person name="Marande W."/>
            <person name="Arribat S."/>
            <person name="Keller J."/>
            <person name="Huneau C."/>
            <person name="Blein T."/>
            <person name="Aime D."/>
            <person name="Laguerre M."/>
            <person name="Taylor J."/>
            <person name="Schubert V."/>
            <person name="Nelson M."/>
            <person name="Geu-Flores F."/>
            <person name="Crespi M."/>
            <person name="Gallardo-Guerrero K."/>
            <person name="Delaux P.-M."/>
            <person name="Salse J."/>
            <person name="Berges H."/>
            <person name="Guyot R."/>
            <person name="Gouzy J."/>
            <person name="Peret B."/>
        </authorList>
    </citation>
    <scope>NUCLEOTIDE SEQUENCE [LARGE SCALE GENOMIC DNA]</scope>
    <source>
        <strain evidence="15">cv. Amiga</strain>
    </source>
</reference>
<keyword evidence="7 11" id="KW-0964">Secreted</keyword>
<evidence type="ECO:0000313" key="14">
    <source>
        <dbReference type="EMBL" id="KAE9591334.1"/>
    </source>
</evidence>
<feature type="region of interest" description="Disordered" evidence="12">
    <location>
        <begin position="230"/>
        <end position="252"/>
    </location>
</feature>
<dbReference type="PROSITE" id="PS00503">
    <property type="entry name" value="PECTINESTERASE_2"/>
    <property type="match status" value="1"/>
</dbReference>
<dbReference type="UniPathway" id="UPA00545">
    <property type="reaction ID" value="UER00823"/>
</dbReference>
<accession>A0A6A4NUD3</accession>
<organism evidence="14 15">
    <name type="scientific">Lupinus albus</name>
    <name type="common">White lupine</name>
    <name type="synonym">Lupinus termis</name>
    <dbReference type="NCBI Taxonomy" id="3870"/>
    <lineage>
        <taxon>Eukaryota</taxon>
        <taxon>Viridiplantae</taxon>
        <taxon>Streptophyta</taxon>
        <taxon>Embryophyta</taxon>
        <taxon>Tracheophyta</taxon>
        <taxon>Spermatophyta</taxon>
        <taxon>Magnoliopsida</taxon>
        <taxon>eudicotyledons</taxon>
        <taxon>Gunneridae</taxon>
        <taxon>Pentapetalae</taxon>
        <taxon>rosids</taxon>
        <taxon>fabids</taxon>
        <taxon>Fabales</taxon>
        <taxon>Fabaceae</taxon>
        <taxon>Papilionoideae</taxon>
        <taxon>50 kb inversion clade</taxon>
        <taxon>genistoids sensu lato</taxon>
        <taxon>core genistoids</taxon>
        <taxon>Genisteae</taxon>
        <taxon>Lupinus</taxon>
    </lineage>
</organism>
<dbReference type="AlphaFoldDB" id="A0A6A4NUD3"/>
<comment type="subcellular location">
    <subcellularLocation>
        <location evidence="1 11">Secreted</location>
        <location evidence="1 11">Cell wall</location>
    </subcellularLocation>
</comment>
<dbReference type="InterPro" id="IPR035513">
    <property type="entry name" value="Invertase/methylesterase_inhib"/>
</dbReference>
<comment type="pathway">
    <text evidence="2 11">Glycan metabolism; pectin degradation; 2-dehydro-3-deoxy-D-gluconate from pectin: step 1/5.</text>
</comment>
<dbReference type="SUPFAM" id="SSF51126">
    <property type="entry name" value="Pectin lyase-like"/>
    <property type="match status" value="1"/>
</dbReference>
<dbReference type="GO" id="GO:0045490">
    <property type="term" value="P:pectin catabolic process"/>
    <property type="evidence" value="ECO:0007669"/>
    <property type="project" value="UniProtKB-UniRule"/>
</dbReference>
<comment type="similarity">
    <text evidence="3">In the N-terminal section; belongs to the PMEI family.</text>
</comment>
<dbReference type="Pfam" id="PF04043">
    <property type="entry name" value="PMEI"/>
    <property type="match status" value="1"/>
</dbReference>
<dbReference type="CDD" id="cd15798">
    <property type="entry name" value="PMEI-like_3"/>
    <property type="match status" value="1"/>
</dbReference>
<evidence type="ECO:0000256" key="3">
    <source>
        <dbReference type="ARBA" id="ARBA00006027"/>
    </source>
</evidence>
<protein>
    <recommendedName>
        <fullName evidence="5 11">Pectinesterase</fullName>
        <ecNumber evidence="5 11">3.1.1.11</ecNumber>
    </recommendedName>
</protein>
<dbReference type="Gene3D" id="2.160.20.10">
    <property type="entry name" value="Single-stranded right-handed beta-helix, Pectin lyase-like"/>
    <property type="match status" value="1"/>
</dbReference>
<dbReference type="InterPro" id="IPR011050">
    <property type="entry name" value="Pectin_lyase_fold/virulence"/>
</dbReference>
<dbReference type="InterPro" id="IPR006501">
    <property type="entry name" value="Pectinesterase_inhib_dom"/>
</dbReference>
<dbReference type="Gene3D" id="1.20.140.40">
    <property type="entry name" value="Invertase/pectin methylesterase inhibitor family protein"/>
    <property type="match status" value="1"/>
</dbReference>
<dbReference type="GO" id="GO:0030599">
    <property type="term" value="F:pectinesterase activity"/>
    <property type="evidence" value="ECO:0007669"/>
    <property type="project" value="UniProtKB-UniRule"/>
</dbReference>
<evidence type="ECO:0000313" key="15">
    <source>
        <dbReference type="Proteomes" id="UP000447434"/>
    </source>
</evidence>
<keyword evidence="13" id="KW-1133">Transmembrane helix</keyword>
<dbReference type="InterPro" id="IPR012334">
    <property type="entry name" value="Pectin_lyas_fold"/>
</dbReference>
<sequence length="602" mass="65664">MSGSVGESGHDKKKRFALLGVSSILLVAMVGAVAIGLTRSGSSDHGSTEISSSQKNAEVLCQSTQYKDTCIKSLDKASNTTDVKELVKMAFNSTAEELLSKINNSELLKELSKDNMTKQALDICKEVFDYAIDDIQKSINSLDNFEVSKLSQYAYDLKVWLAGTLSHQQTCLDGFENSKTKGGETMKKALNTSIELSSNAVDLINAASVLLKGFNLNSSELSTIASRRLLSDEEQQQQQQQQQQQEEPLVDGFPSWVSDGQRSLLQAKPGGGGGIKANAVVAQDGSEQFKTLTDALNTVPKKNALPFVIHVKEGVYKEYVSLLKHMTNVTIIGDGPTKTIFSGSKNYKDGVQTYNTATFGVNAANFIAKDIGFENTAGSEKHQAVALRVTADQAVFHNCKMDGFQDTLYVQSKRQFYRDCTISGTIDFIFGDGIAVFQNCKLVVRKPLDNQQCMVTAGGRSKLESPSGLIFQNCHFTSEPEIATLNPKISYLGRPWRIYSRVVIMDSTIDDIFVPQGYMPWMGSAFTDTCTYYEYNNKGGGGNTASRVKWPGVKAITASEASVFYPGKFFEIANSTQRDSWIISSGVPYSLGPIPTGGSSTR</sequence>
<evidence type="ECO:0000256" key="12">
    <source>
        <dbReference type="SAM" id="MobiDB-lite"/>
    </source>
</evidence>
<dbReference type="SUPFAM" id="SSF101148">
    <property type="entry name" value="Plant invertase/pectin methylesterase inhibitor"/>
    <property type="match status" value="1"/>
</dbReference>
<dbReference type="OrthoDB" id="2019149at2759"/>
<dbReference type="FunFam" id="1.20.140.40:FF:000001">
    <property type="entry name" value="Pectinesterase"/>
    <property type="match status" value="1"/>
</dbReference>
<evidence type="ECO:0000256" key="11">
    <source>
        <dbReference type="RuleBase" id="RU000589"/>
    </source>
</evidence>
<dbReference type="InterPro" id="IPR033131">
    <property type="entry name" value="Pectinesterase_Asp_AS"/>
</dbReference>
<evidence type="ECO:0000256" key="8">
    <source>
        <dbReference type="ARBA" id="ARBA00022801"/>
    </source>
</evidence>
<dbReference type="PROSITE" id="PS00800">
    <property type="entry name" value="PECTINESTERASE_1"/>
    <property type="match status" value="1"/>
</dbReference>
<dbReference type="GO" id="GO:0004857">
    <property type="term" value="F:enzyme inhibitor activity"/>
    <property type="evidence" value="ECO:0007669"/>
    <property type="project" value="InterPro"/>
</dbReference>
<evidence type="ECO:0000256" key="4">
    <source>
        <dbReference type="ARBA" id="ARBA00007786"/>
    </source>
</evidence>
<dbReference type="NCBIfam" id="TIGR01614">
    <property type="entry name" value="PME_inhib"/>
    <property type="match status" value="1"/>
</dbReference>
<evidence type="ECO:0000256" key="13">
    <source>
        <dbReference type="SAM" id="Phobius"/>
    </source>
</evidence>
<evidence type="ECO:0000256" key="5">
    <source>
        <dbReference type="ARBA" id="ARBA00013229"/>
    </source>
</evidence>
<evidence type="ECO:0000256" key="6">
    <source>
        <dbReference type="ARBA" id="ARBA00022512"/>
    </source>
</evidence>
<comment type="function">
    <text evidence="11">Acts in the modification of cell walls via demethylesterification of cell wall pectin.</text>
</comment>
<keyword evidence="13" id="KW-0812">Transmembrane</keyword>
<dbReference type="SMART" id="SM00856">
    <property type="entry name" value="PMEI"/>
    <property type="match status" value="1"/>
</dbReference>
<comment type="catalytic activity">
    <reaction evidence="11">
        <text>[(1-&gt;4)-alpha-D-galacturonosyl methyl ester](n) + n H2O = [(1-&gt;4)-alpha-D-galacturonosyl](n) + n methanol + n H(+)</text>
        <dbReference type="Rhea" id="RHEA:22380"/>
        <dbReference type="Rhea" id="RHEA-COMP:14570"/>
        <dbReference type="Rhea" id="RHEA-COMP:14573"/>
        <dbReference type="ChEBI" id="CHEBI:15377"/>
        <dbReference type="ChEBI" id="CHEBI:15378"/>
        <dbReference type="ChEBI" id="CHEBI:17790"/>
        <dbReference type="ChEBI" id="CHEBI:140522"/>
        <dbReference type="ChEBI" id="CHEBI:140523"/>
        <dbReference type="EC" id="3.1.1.11"/>
    </reaction>
</comment>
<feature type="compositionally biased region" description="Low complexity" evidence="12">
    <location>
        <begin position="236"/>
        <end position="247"/>
    </location>
</feature>
<dbReference type="PANTHER" id="PTHR31707">
    <property type="entry name" value="PECTINESTERASE"/>
    <property type="match status" value="1"/>
</dbReference>
<dbReference type="EMBL" id="WOCE01000020">
    <property type="protein sequence ID" value="KAE9591334.1"/>
    <property type="molecule type" value="Genomic_DNA"/>
</dbReference>
<keyword evidence="13" id="KW-0472">Membrane</keyword>
<evidence type="ECO:0000256" key="2">
    <source>
        <dbReference type="ARBA" id="ARBA00005184"/>
    </source>
</evidence>